<reference evidence="6 7" key="1">
    <citation type="submission" date="2023-11" db="EMBL/GenBank/DDBJ databases">
        <title>Draft genome sequence of Microbacterium arthrosphaerae JCM 30492.</title>
        <authorList>
            <person name="Zhang G."/>
            <person name="Ding Y."/>
        </authorList>
    </citation>
    <scope>NUCLEOTIDE SEQUENCE [LARGE SCALE GENOMIC DNA]</scope>
    <source>
        <strain evidence="6 7">JCM 30492</strain>
    </source>
</reference>
<dbReference type="SUPFAM" id="SSF53756">
    <property type="entry name" value="UDP-Glycosyltransferase/glycogen phosphorylase"/>
    <property type="match status" value="1"/>
</dbReference>
<dbReference type="Pfam" id="PF06722">
    <property type="entry name" value="EryCIII-like_C"/>
    <property type="match status" value="1"/>
</dbReference>
<proteinExistence type="inferred from homology"/>
<sequence>MRVLCATTANDGHFGPLLPFARALAAAGHDVHVAAPASYADAVAKAGFTHEPFADGPRELIGPIMGRLPTLALEEADDLVIREVFGRIDAQAALPSLLETVERWRPDLILRESAELASLAVAERAGVRHVHVCIGMHEILTRFAEAITDPLEELGRLAGLAEGRMTAALASETVLSLVPEMLDHAGGPIPSGSEGFLRFHVPRPAPTGQRLPDWGDPQAPLIYVTFGSVAGSLPPFAGVFKDALDALADVDGRVLMTVGRKIDPDALGPLPSNARVEQWLPQDAVLQQASAMLGHGGFGTTMGALAAGVPQVVVPLFTSDQIANGAHVAAVGAGLTVEPGPSSVKPAAAEVPRLLADPTHAEAARRVAAAIADLPSTSEAVPVLTGMVE</sequence>
<evidence type="ECO:0000256" key="1">
    <source>
        <dbReference type="ARBA" id="ARBA00006962"/>
    </source>
</evidence>
<keyword evidence="3" id="KW-0808">Transferase</keyword>
<feature type="domain" description="Erythromycin biosynthesis protein CIII-like C-terminal" evidence="4">
    <location>
        <begin position="243"/>
        <end position="385"/>
    </location>
</feature>
<dbReference type="InterPro" id="IPR010610">
    <property type="entry name" value="EryCIII-like_C"/>
</dbReference>
<dbReference type="InterPro" id="IPR050426">
    <property type="entry name" value="Glycosyltransferase_28"/>
</dbReference>
<protein>
    <submittedName>
        <fullName evidence="6">Glycosyltransferase</fullName>
    </submittedName>
</protein>
<dbReference type="RefSeq" id="WP_318354921.1">
    <property type="nucleotide sequence ID" value="NZ_JAWQEV010000007.1"/>
</dbReference>
<evidence type="ECO:0000256" key="2">
    <source>
        <dbReference type="ARBA" id="ARBA00022676"/>
    </source>
</evidence>
<dbReference type="EMBL" id="JAWQEV010000007">
    <property type="protein sequence ID" value="MDW4574429.1"/>
    <property type="molecule type" value="Genomic_DNA"/>
</dbReference>
<dbReference type="PANTHER" id="PTHR48050">
    <property type="entry name" value="STEROL 3-BETA-GLUCOSYLTRANSFERASE"/>
    <property type="match status" value="1"/>
</dbReference>
<dbReference type="PANTHER" id="PTHR48050:SF13">
    <property type="entry name" value="STEROL 3-BETA-GLUCOSYLTRANSFERASE UGT80A2"/>
    <property type="match status" value="1"/>
</dbReference>
<keyword evidence="2" id="KW-0328">Glycosyltransferase</keyword>
<evidence type="ECO:0000259" key="4">
    <source>
        <dbReference type="Pfam" id="PF06722"/>
    </source>
</evidence>
<feature type="domain" description="Erythromycin biosynthesis protein CIII-like N-terminal" evidence="5">
    <location>
        <begin position="23"/>
        <end position="144"/>
    </location>
</feature>
<keyword evidence="7" id="KW-1185">Reference proteome</keyword>
<evidence type="ECO:0000313" key="7">
    <source>
        <dbReference type="Proteomes" id="UP001283109"/>
    </source>
</evidence>
<dbReference type="InterPro" id="IPR048284">
    <property type="entry name" value="EryCIII-like_N"/>
</dbReference>
<evidence type="ECO:0000256" key="3">
    <source>
        <dbReference type="ARBA" id="ARBA00022679"/>
    </source>
</evidence>
<dbReference type="Proteomes" id="UP001283109">
    <property type="component" value="Unassembled WGS sequence"/>
</dbReference>
<dbReference type="InterPro" id="IPR002213">
    <property type="entry name" value="UDP_glucos_trans"/>
</dbReference>
<evidence type="ECO:0000259" key="5">
    <source>
        <dbReference type="Pfam" id="PF21036"/>
    </source>
</evidence>
<evidence type="ECO:0000313" key="6">
    <source>
        <dbReference type="EMBL" id="MDW4574429.1"/>
    </source>
</evidence>
<dbReference type="CDD" id="cd03784">
    <property type="entry name" value="GT1_Gtf-like"/>
    <property type="match status" value="1"/>
</dbReference>
<accession>A0ABU4H965</accession>
<organism evidence="6 7">
    <name type="scientific">Microbacterium arthrosphaerae</name>
    <dbReference type="NCBI Taxonomy" id="792652"/>
    <lineage>
        <taxon>Bacteria</taxon>
        <taxon>Bacillati</taxon>
        <taxon>Actinomycetota</taxon>
        <taxon>Actinomycetes</taxon>
        <taxon>Micrococcales</taxon>
        <taxon>Microbacteriaceae</taxon>
        <taxon>Microbacterium</taxon>
    </lineage>
</organism>
<name>A0ABU4H965_9MICO</name>
<dbReference type="Pfam" id="PF21036">
    <property type="entry name" value="EryCIII-like_N"/>
    <property type="match status" value="1"/>
</dbReference>
<comment type="caution">
    <text evidence="6">The sequence shown here is derived from an EMBL/GenBank/DDBJ whole genome shotgun (WGS) entry which is preliminary data.</text>
</comment>
<comment type="similarity">
    <text evidence="1">Belongs to the glycosyltransferase 28 family.</text>
</comment>
<dbReference type="Gene3D" id="3.40.50.2000">
    <property type="entry name" value="Glycogen Phosphorylase B"/>
    <property type="match status" value="2"/>
</dbReference>
<gene>
    <name evidence="6" type="ORF">R8Z58_16750</name>
</gene>